<feature type="domain" description="Tet-like 2OG-Fe(II) oxygenase" evidence="1">
    <location>
        <begin position="3"/>
        <end position="190"/>
    </location>
</feature>
<dbReference type="InParanoid" id="A0A0C2X707"/>
<proteinExistence type="predicted"/>
<feature type="non-terminal residue" evidence="2">
    <location>
        <position position="217"/>
    </location>
</feature>
<dbReference type="OrthoDB" id="3132747at2759"/>
<feature type="non-terminal residue" evidence="2">
    <location>
        <position position="1"/>
    </location>
</feature>
<evidence type="ECO:0000313" key="3">
    <source>
        <dbReference type="Proteomes" id="UP000054549"/>
    </source>
</evidence>
<name>A0A0C2X707_AMAMK</name>
<dbReference type="AlphaFoldDB" id="A0A0C2X707"/>
<keyword evidence="3" id="KW-1185">Reference proteome</keyword>
<accession>A0A0C2X707</accession>
<dbReference type="Pfam" id="PF20515">
    <property type="entry name" value="2OG-FeII_Oxy_6"/>
    <property type="match status" value="1"/>
</dbReference>
<dbReference type="InterPro" id="IPR046798">
    <property type="entry name" value="2OG-FeII_Oxy_6"/>
</dbReference>
<gene>
    <name evidence="2" type="ORF">M378DRAFT_60828</name>
</gene>
<dbReference type="HOGENOM" id="CLU_1274898_0_0_1"/>
<protein>
    <recommendedName>
        <fullName evidence="1">Tet-like 2OG-Fe(II) oxygenase domain-containing protein</fullName>
    </recommendedName>
</protein>
<dbReference type="Proteomes" id="UP000054549">
    <property type="component" value="Unassembled WGS sequence"/>
</dbReference>
<organism evidence="2 3">
    <name type="scientific">Amanita muscaria (strain Koide BX008)</name>
    <dbReference type="NCBI Taxonomy" id="946122"/>
    <lineage>
        <taxon>Eukaryota</taxon>
        <taxon>Fungi</taxon>
        <taxon>Dikarya</taxon>
        <taxon>Basidiomycota</taxon>
        <taxon>Agaricomycotina</taxon>
        <taxon>Agaricomycetes</taxon>
        <taxon>Agaricomycetidae</taxon>
        <taxon>Agaricales</taxon>
        <taxon>Pluteineae</taxon>
        <taxon>Amanitaceae</taxon>
        <taxon>Amanita</taxon>
    </lineage>
</organism>
<dbReference type="EMBL" id="KN818245">
    <property type="protein sequence ID" value="KIL65066.1"/>
    <property type="molecule type" value="Genomic_DNA"/>
</dbReference>
<evidence type="ECO:0000313" key="2">
    <source>
        <dbReference type="EMBL" id="KIL65066.1"/>
    </source>
</evidence>
<evidence type="ECO:0000259" key="1">
    <source>
        <dbReference type="Pfam" id="PF20515"/>
    </source>
</evidence>
<sequence length="217" mass="24420">ISVTESQKRYGKMYGVGWHQSMESGKSLAYYAPNSCTGETIKRYEELLIKLPAVADMFKTRFCYLFPAGSKSLIETSREGNIPSFDDYLDGNSKACPFSNCLTLTNDDFANFQHRDKDHIAVAFGLWWTSQRAVTPEGQPIYSFQSDLDHDQIDGGGFLWGEYGIGVDFQRAQGLVEIFWRGKHDFHSTMLSSSPDRATRWGTSVQLTQRGVNAVAK</sequence>
<reference evidence="2 3" key="1">
    <citation type="submission" date="2014-04" db="EMBL/GenBank/DDBJ databases">
        <title>Evolutionary Origins and Diversification of the Mycorrhizal Mutualists.</title>
        <authorList>
            <consortium name="DOE Joint Genome Institute"/>
            <consortium name="Mycorrhizal Genomics Consortium"/>
            <person name="Kohler A."/>
            <person name="Kuo A."/>
            <person name="Nagy L.G."/>
            <person name="Floudas D."/>
            <person name="Copeland A."/>
            <person name="Barry K.W."/>
            <person name="Cichocki N."/>
            <person name="Veneault-Fourrey C."/>
            <person name="LaButti K."/>
            <person name="Lindquist E.A."/>
            <person name="Lipzen A."/>
            <person name="Lundell T."/>
            <person name="Morin E."/>
            <person name="Murat C."/>
            <person name="Riley R."/>
            <person name="Ohm R."/>
            <person name="Sun H."/>
            <person name="Tunlid A."/>
            <person name="Henrissat B."/>
            <person name="Grigoriev I.V."/>
            <person name="Hibbett D.S."/>
            <person name="Martin F."/>
        </authorList>
    </citation>
    <scope>NUCLEOTIDE SEQUENCE [LARGE SCALE GENOMIC DNA]</scope>
    <source>
        <strain evidence="2 3">Koide BX008</strain>
    </source>
</reference>